<evidence type="ECO:0000256" key="3">
    <source>
        <dbReference type="ARBA" id="ARBA00022448"/>
    </source>
</evidence>
<feature type="transmembrane region" description="Helical" evidence="8">
    <location>
        <begin position="190"/>
        <end position="212"/>
    </location>
</feature>
<keyword evidence="3 8" id="KW-0813">Transport</keyword>
<feature type="transmembrane region" description="Helical" evidence="8">
    <location>
        <begin position="164"/>
        <end position="184"/>
    </location>
</feature>
<dbReference type="RefSeq" id="WP_282219918.1">
    <property type="nucleotide sequence ID" value="NZ_CP118246.1"/>
</dbReference>
<feature type="transmembrane region" description="Helical" evidence="8">
    <location>
        <begin position="94"/>
        <end position="115"/>
    </location>
</feature>
<evidence type="ECO:0000259" key="9">
    <source>
        <dbReference type="PROSITE" id="PS50928"/>
    </source>
</evidence>
<feature type="transmembrane region" description="Helical" evidence="8">
    <location>
        <begin position="26"/>
        <end position="49"/>
    </location>
</feature>
<dbReference type="NCBIfam" id="TIGR01726">
    <property type="entry name" value="HEQRo_perm_3TM"/>
    <property type="match status" value="1"/>
</dbReference>
<dbReference type="Proteomes" id="UP001220530">
    <property type="component" value="Chromosome"/>
</dbReference>
<evidence type="ECO:0000256" key="4">
    <source>
        <dbReference type="ARBA" id="ARBA00022475"/>
    </source>
</evidence>
<dbReference type="PANTHER" id="PTHR30614">
    <property type="entry name" value="MEMBRANE COMPONENT OF AMINO ACID ABC TRANSPORTER"/>
    <property type="match status" value="1"/>
</dbReference>
<comment type="subcellular location">
    <subcellularLocation>
        <location evidence="1">Cell inner membrane</location>
        <topology evidence="1">Multi-pass membrane protein</topology>
    </subcellularLocation>
    <subcellularLocation>
        <location evidence="8">Cell membrane</location>
        <topology evidence="8">Multi-pass membrane protein</topology>
    </subcellularLocation>
</comment>
<dbReference type="InterPro" id="IPR035906">
    <property type="entry name" value="MetI-like_sf"/>
</dbReference>
<evidence type="ECO:0000256" key="8">
    <source>
        <dbReference type="RuleBase" id="RU363032"/>
    </source>
</evidence>
<dbReference type="InterPro" id="IPR043429">
    <property type="entry name" value="ArtM/GltK/GlnP/TcyL/YhdX-like"/>
</dbReference>
<evidence type="ECO:0000313" key="10">
    <source>
        <dbReference type="EMBL" id="WDR03524.1"/>
    </source>
</evidence>
<evidence type="ECO:0000256" key="2">
    <source>
        <dbReference type="ARBA" id="ARBA00010072"/>
    </source>
</evidence>
<proteinExistence type="inferred from homology"/>
<keyword evidence="4" id="KW-1003">Cell membrane</keyword>
<evidence type="ECO:0000256" key="1">
    <source>
        <dbReference type="ARBA" id="ARBA00004429"/>
    </source>
</evidence>
<name>A0ABY7YQB3_9HYPH</name>
<dbReference type="PANTHER" id="PTHR30614:SF34">
    <property type="entry name" value="BLR6398 PROTEIN"/>
    <property type="match status" value="1"/>
</dbReference>
<dbReference type="PROSITE" id="PS50928">
    <property type="entry name" value="ABC_TM1"/>
    <property type="match status" value="1"/>
</dbReference>
<dbReference type="SUPFAM" id="SSF161098">
    <property type="entry name" value="MetI-like"/>
    <property type="match status" value="1"/>
</dbReference>
<evidence type="ECO:0000256" key="7">
    <source>
        <dbReference type="ARBA" id="ARBA00023136"/>
    </source>
</evidence>
<reference evidence="10 11" key="1">
    <citation type="submission" date="2023-02" db="EMBL/GenBank/DDBJ databases">
        <title>Devosia algicola sp. nov., isolated from the phycosphere of marine algae.</title>
        <authorList>
            <person name="Kim J.M."/>
            <person name="Lee J.K."/>
            <person name="Choi B.J."/>
            <person name="Bayburt H."/>
            <person name="Jeon C.O."/>
        </authorList>
    </citation>
    <scope>NUCLEOTIDE SEQUENCE [LARGE SCALE GENOMIC DNA]</scope>
    <source>
        <strain evidence="10 11">G20-9</strain>
    </source>
</reference>
<keyword evidence="5 8" id="KW-0812">Transmembrane</keyword>
<evidence type="ECO:0000256" key="6">
    <source>
        <dbReference type="ARBA" id="ARBA00022989"/>
    </source>
</evidence>
<accession>A0ABY7YQB3</accession>
<evidence type="ECO:0000313" key="11">
    <source>
        <dbReference type="Proteomes" id="UP001220530"/>
    </source>
</evidence>
<organism evidence="10 11">
    <name type="scientific">Devosia algicola</name>
    <dbReference type="NCBI Taxonomy" id="3026418"/>
    <lineage>
        <taxon>Bacteria</taxon>
        <taxon>Pseudomonadati</taxon>
        <taxon>Pseudomonadota</taxon>
        <taxon>Alphaproteobacteria</taxon>
        <taxon>Hyphomicrobiales</taxon>
        <taxon>Devosiaceae</taxon>
        <taxon>Devosia</taxon>
    </lineage>
</organism>
<dbReference type="InterPro" id="IPR010065">
    <property type="entry name" value="AA_ABC_transptr_permease_3TM"/>
</dbReference>
<keyword evidence="7 8" id="KW-0472">Membrane</keyword>
<dbReference type="Pfam" id="PF00528">
    <property type="entry name" value="BPD_transp_1"/>
    <property type="match status" value="1"/>
</dbReference>
<sequence length="229" mass="25117">MYEMYQNVDFTLADLDLLWRGLQWTLLVWSASMVLGIGLGFVLGLVAHARVPVLSQLVTVFVETFRNSPLLVQLFLVFYGLPLVTPFSPGPAEAAIFTVAINTAAFTVVNLVAALDALPRGQWQAAGAFGLSYGQTMRYIVLPQAIRTALPPTMNLAVSQLQTTSLVSIIGVADLTRVGTMLYTRTLKPFLIWPAIGLIYFILAKILSVLAARVERRLQTKNSWFQAAA</sequence>
<protein>
    <submittedName>
        <fullName evidence="10">Amino acid ABC transporter permease</fullName>
    </submittedName>
</protein>
<feature type="transmembrane region" description="Helical" evidence="8">
    <location>
        <begin position="70"/>
        <end position="88"/>
    </location>
</feature>
<gene>
    <name evidence="10" type="ORF">PSQ19_05375</name>
</gene>
<keyword evidence="6 8" id="KW-1133">Transmembrane helix</keyword>
<keyword evidence="11" id="KW-1185">Reference proteome</keyword>
<dbReference type="InterPro" id="IPR000515">
    <property type="entry name" value="MetI-like"/>
</dbReference>
<dbReference type="Gene3D" id="1.10.3720.10">
    <property type="entry name" value="MetI-like"/>
    <property type="match status" value="1"/>
</dbReference>
<evidence type="ECO:0000256" key="5">
    <source>
        <dbReference type="ARBA" id="ARBA00022692"/>
    </source>
</evidence>
<dbReference type="CDD" id="cd06261">
    <property type="entry name" value="TM_PBP2"/>
    <property type="match status" value="1"/>
</dbReference>
<comment type="similarity">
    <text evidence="2">Belongs to the binding-protein-dependent transport system permease family. HisMQ subfamily.</text>
</comment>
<feature type="domain" description="ABC transmembrane type-1" evidence="9">
    <location>
        <begin position="22"/>
        <end position="211"/>
    </location>
</feature>
<dbReference type="EMBL" id="CP118246">
    <property type="protein sequence ID" value="WDR03524.1"/>
    <property type="molecule type" value="Genomic_DNA"/>
</dbReference>